<keyword evidence="3" id="KW-1185">Reference proteome</keyword>
<sequence>MEKIISWILSNSIDIFTFSIAIVAVFFAWRANKISSEANKRSDEANRLSSKSIAINYDATFNSFNIQLRENKSVVMKLKDNFKEIKSQNKEYMYRSTYWIIEEIVKLQSQKKHMRPSEYHYHYEELESLGEDIKSKCERLKKIVDSSEEKKFFENENFSNVYNETLRDFDLVIKRIEDKISK</sequence>
<name>A0A1H0YUJ6_9LACT</name>
<evidence type="ECO:0000313" key="3">
    <source>
        <dbReference type="Proteomes" id="UP000199481"/>
    </source>
</evidence>
<dbReference type="AlphaFoldDB" id="A0A1H0YUJ6"/>
<dbReference type="Proteomes" id="UP000199481">
    <property type="component" value="Unassembled WGS sequence"/>
</dbReference>
<evidence type="ECO:0000313" key="2">
    <source>
        <dbReference type="EMBL" id="SDQ18546.1"/>
    </source>
</evidence>
<organism evidence="2 3">
    <name type="scientific">Carnobacterium viridans</name>
    <dbReference type="NCBI Taxonomy" id="174587"/>
    <lineage>
        <taxon>Bacteria</taxon>
        <taxon>Bacillati</taxon>
        <taxon>Bacillota</taxon>
        <taxon>Bacilli</taxon>
        <taxon>Lactobacillales</taxon>
        <taxon>Carnobacteriaceae</taxon>
        <taxon>Carnobacterium</taxon>
    </lineage>
</organism>
<proteinExistence type="predicted"/>
<keyword evidence="1" id="KW-0472">Membrane</keyword>
<protein>
    <submittedName>
        <fullName evidence="2">Uncharacterized protein</fullName>
    </submittedName>
</protein>
<dbReference type="EMBL" id="FNJW01000008">
    <property type="protein sequence ID" value="SDQ18546.1"/>
    <property type="molecule type" value="Genomic_DNA"/>
</dbReference>
<evidence type="ECO:0000256" key="1">
    <source>
        <dbReference type="SAM" id="Phobius"/>
    </source>
</evidence>
<reference evidence="3" key="1">
    <citation type="submission" date="2016-10" db="EMBL/GenBank/DDBJ databases">
        <authorList>
            <person name="Varghese N."/>
            <person name="Submissions S."/>
        </authorList>
    </citation>
    <scope>NUCLEOTIDE SEQUENCE [LARGE SCALE GENOMIC DNA]</scope>
    <source>
        <strain evidence="3">MPL-11</strain>
    </source>
</reference>
<feature type="transmembrane region" description="Helical" evidence="1">
    <location>
        <begin position="7"/>
        <end position="29"/>
    </location>
</feature>
<keyword evidence="1" id="KW-1133">Transmembrane helix</keyword>
<accession>A0A1H0YUJ6</accession>
<gene>
    <name evidence="2" type="ORF">SAMN04487752_1150</name>
</gene>
<dbReference type="RefSeq" id="WP_089976013.1">
    <property type="nucleotide sequence ID" value="NZ_CP084916.1"/>
</dbReference>
<keyword evidence="1" id="KW-0812">Transmembrane</keyword>